<dbReference type="RefSeq" id="WP_094604895.1">
    <property type="nucleotide sequence ID" value="NZ_CP155573.1"/>
</dbReference>
<keyword evidence="2" id="KW-1185">Reference proteome</keyword>
<gene>
    <name evidence="1" type="ORF">SPSIL_018330</name>
</gene>
<dbReference type="Pfam" id="PF11553">
    <property type="entry name" value="DUF3231"/>
    <property type="match status" value="2"/>
</dbReference>
<proteinExistence type="predicted"/>
<sequence length="168" mass="18721">MAWEKQSDSQPRKLPFYGLSMQVYVLQYLAQKANDQEIKPIIEYAQNLSEWHVENVGQIFKLEKFPIPKGFTNEDVNLNAPRLYSDTLNLRYVGNVSNVPQTWGSEVTGAIVSPVLDKLMMQQVSILTAIGMSNHGAARGATTRVDVAADFARLAIEIAEYGEDGIES</sequence>
<dbReference type="Gene3D" id="1.20.1260.10">
    <property type="match status" value="2"/>
</dbReference>
<evidence type="ECO:0000313" key="1">
    <source>
        <dbReference type="EMBL" id="XFO65693.1"/>
    </source>
</evidence>
<dbReference type="EMBL" id="CP155573">
    <property type="protein sequence ID" value="XFO65693.1"/>
    <property type="molecule type" value="Genomic_DNA"/>
</dbReference>
<dbReference type="InterPro" id="IPR012347">
    <property type="entry name" value="Ferritin-like"/>
</dbReference>
<evidence type="ECO:0000313" key="2">
    <source>
        <dbReference type="Proteomes" id="UP000216752"/>
    </source>
</evidence>
<dbReference type="InterPro" id="IPR021617">
    <property type="entry name" value="DUF3231"/>
</dbReference>
<name>A0ABZ3IJW2_9FIRM</name>
<organism evidence="1 2">
    <name type="scientific">Sporomusa silvacetica DSM 10669</name>
    <dbReference type="NCBI Taxonomy" id="1123289"/>
    <lineage>
        <taxon>Bacteria</taxon>
        <taxon>Bacillati</taxon>
        <taxon>Bacillota</taxon>
        <taxon>Negativicutes</taxon>
        <taxon>Selenomonadales</taxon>
        <taxon>Sporomusaceae</taxon>
        <taxon>Sporomusa</taxon>
    </lineage>
</organism>
<dbReference type="Proteomes" id="UP000216752">
    <property type="component" value="Chromosome"/>
</dbReference>
<protein>
    <submittedName>
        <fullName evidence="1">Uncharacterized protein</fullName>
    </submittedName>
</protein>
<accession>A0ABZ3IJW2</accession>
<reference evidence="1" key="1">
    <citation type="submission" date="2024-05" db="EMBL/GenBank/DDBJ databases">
        <title>Isolation and characterization of Sporomusa carbonis sp. nov., a carboxydotrophic hydrogenogen in the genus of Sporomusa isolated from a charcoal burning pile.</title>
        <authorList>
            <person name="Boeer T."/>
            <person name="Rosenbaum F."/>
            <person name="Eysell L."/>
            <person name="Mueller V."/>
            <person name="Daniel R."/>
            <person name="Poehlein A."/>
        </authorList>
    </citation>
    <scope>NUCLEOTIDE SEQUENCE [LARGE SCALE GENOMIC DNA]</scope>
    <source>
        <strain evidence="1">DSM 10669</strain>
    </source>
</reference>